<evidence type="ECO:0000313" key="2">
    <source>
        <dbReference type="EMBL" id="VVC37275.1"/>
    </source>
</evidence>
<organism evidence="2 3">
    <name type="scientific">Cinara cedri</name>
    <dbReference type="NCBI Taxonomy" id="506608"/>
    <lineage>
        <taxon>Eukaryota</taxon>
        <taxon>Metazoa</taxon>
        <taxon>Ecdysozoa</taxon>
        <taxon>Arthropoda</taxon>
        <taxon>Hexapoda</taxon>
        <taxon>Insecta</taxon>
        <taxon>Pterygota</taxon>
        <taxon>Neoptera</taxon>
        <taxon>Paraneoptera</taxon>
        <taxon>Hemiptera</taxon>
        <taxon>Sternorrhyncha</taxon>
        <taxon>Aphidomorpha</taxon>
        <taxon>Aphidoidea</taxon>
        <taxon>Aphididae</taxon>
        <taxon>Lachninae</taxon>
        <taxon>Cinara</taxon>
    </lineage>
</organism>
<dbReference type="EMBL" id="CABPRJ010001444">
    <property type="protein sequence ID" value="VVC37275.1"/>
    <property type="molecule type" value="Genomic_DNA"/>
</dbReference>
<protein>
    <submittedName>
        <fullName evidence="2">Uncharacterized protein</fullName>
    </submittedName>
</protein>
<evidence type="ECO:0000256" key="1">
    <source>
        <dbReference type="SAM" id="Phobius"/>
    </source>
</evidence>
<sequence>MSSTEDIISFDIANTQLKITSTKYISIKDIWAQIRPLYDIENIFWYPDSVIIAIVILIFHEILNVFIQTNSFLWRSNISFEFLCKWAYNLNHNAITEIKEFDDKMEDIELFQFVTVNKVIDEDEDDNEF</sequence>
<name>A0A5E4N0C7_9HEMI</name>
<keyword evidence="3" id="KW-1185">Reference proteome</keyword>
<evidence type="ECO:0000313" key="3">
    <source>
        <dbReference type="Proteomes" id="UP000325440"/>
    </source>
</evidence>
<gene>
    <name evidence="2" type="ORF">CINCED_3A015700</name>
</gene>
<reference evidence="2 3" key="1">
    <citation type="submission" date="2019-08" db="EMBL/GenBank/DDBJ databases">
        <authorList>
            <person name="Alioto T."/>
            <person name="Alioto T."/>
            <person name="Gomez Garrido J."/>
        </authorList>
    </citation>
    <scope>NUCLEOTIDE SEQUENCE [LARGE SCALE GENOMIC DNA]</scope>
</reference>
<keyword evidence="1" id="KW-1133">Transmembrane helix</keyword>
<keyword evidence="1" id="KW-0472">Membrane</keyword>
<keyword evidence="1" id="KW-0812">Transmembrane</keyword>
<dbReference type="Proteomes" id="UP000325440">
    <property type="component" value="Unassembled WGS sequence"/>
</dbReference>
<proteinExistence type="predicted"/>
<accession>A0A5E4N0C7</accession>
<dbReference type="AlphaFoldDB" id="A0A5E4N0C7"/>
<feature type="transmembrane region" description="Helical" evidence="1">
    <location>
        <begin position="43"/>
        <end position="67"/>
    </location>
</feature>